<dbReference type="GO" id="GO:0016301">
    <property type="term" value="F:kinase activity"/>
    <property type="evidence" value="ECO:0007669"/>
    <property type="project" value="UniProtKB-KW"/>
</dbReference>
<feature type="compositionally biased region" description="Basic and acidic residues" evidence="6">
    <location>
        <begin position="397"/>
        <end position="407"/>
    </location>
</feature>
<dbReference type="Pfam" id="PF01636">
    <property type="entry name" value="APH"/>
    <property type="match status" value="1"/>
</dbReference>
<feature type="domain" description="Aminoglycoside phosphotransferase" evidence="7">
    <location>
        <begin position="111"/>
        <end position="326"/>
    </location>
</feature>
<dbReference type="GO" id="GO:0005524">
    <property type="term" value="F:ATP binding"/>
    <property type="evidence" value="ECO:0007669"/>
    <property type="project" value="UniProtKB-KW"/>
</dbReference>
<dbReference type="InterPro" id="IPR011009">
    <property type="entry name" value="Kinase-like_dom_sf"/>
</dbReference>
<gene>
    <name evidence="8" type="ORF">DTER00134_LOCUS3878</name>
</gene>
<dbReference type="EMBL" id="HBIP01007343">
    <property type="protein sequence ID" value="CAE0488808.1"/>
    <property type="molecule type" value="Transcribed_RNA"/>
</dbReference>
<evidence type="ECO:0000256" key="4">
    <source>
        <dbReference type="ARBA" id="ARBA00022777"/>
    </source>
</evidence>
<evidence type="ECO:0000313" key="8">
    <source>
        <dbReference type="EMBL" id="CAE0488808.1"/>
    </source>
</evidence>
<organism evidence="8">
    <name type="scientific">Dunaliella tertiolecta</name>
    <name type="common">Green alga</name>
    <dbReference type="NCBI Taxonomy" id="3047"/>
    <lineage>
        <taxon>Eukaryota</taxon>
        <taxon>Viridiplantae</taxon>
        <taxon>Chlorophyta</taxon>
        <taxon>core chlorophytes</taxon>
        <taxon>Chlorophyceae</taxon>
        <taxon>CS clade</taxon>
        <taxon>Chlamydomonadales</taxon>
        <taxon>Dunaliellaceae</taxon>
        <taxon>Dunaliella</taxon>
    </lineage>
</organism>
<protein>
    <recommendedName>
        <fullName evidence="7">Aminoglycoside phosphotransferase domain-containing protein</fullName>
    </recommendedName>
</protein>
<dbReference type="AlphaFoldDB" id="A0A7S3QP66"/>
<evidence type="ECO:0000256" key="5">
    <source>
        <dbReference type="ARBA" id="ARBA00022840"/>
    </source>
</evidence>
<dbReference type="Gene3D" id="3.30.200.20">
    <property type="entry name" value="Phosphorylase Kinase, domain 1"/>
    <property type="match status" value="1"/>
</dbReference>
<dbReference type="PANTHER" id="PTHR34273">
    <property type="entry name" value="METHYLTHIORIBOSE KINASE"/>
    <property type="match status" value="1"/>
</dbReference>
<feature type="region of interest" description="Disordered" evidence="6">
    <location>
        <begin position="344"/>
        <end position="407"/>
    </location>
</feature>
<keyword evidence="3" id="KW-0547">Nucleotide-binding</keyword>
<dbReference type="InterPro" id="IPR002575">
    <property type="entry name" value="Aminoglycoside_PTrfase"/>
</dbReference>
<evidence type="ECO:0000256" key="2">
    <source>
        <dbReference type="ARBA" id="ARBA00022679"/>
    </source>
</evidence>
<evidence type="ECO:0000256" key="6">
    <source>
        <dbReference type="SAM" id="MobiDB-lite"/>
    </source>
</evidence>
<accession>A0A7S3QP66</accession>
<proteinExistence type="inferred from homology"/>
<dbReference type="SUPFAM" id="SSF56112">
    <property type="entry name" value="Protein kinase-like (PK-like)"/>
    <property type="match status" value="1"/>
</dbReference>
<evidence type="ECO:0000256" key="3">
    <source>
        <dbReference type="ARBA" id="ARBA00022741"/>
    </source>
</evidence>
<reference evidence="8" key="1">
    <citation type="submission" date="2021-01" db="EMBL/GenBank/DDBJ databases">
        <authorList>
            <person name="Corre E."/>
            <person name="Pelletier E."/>
            <person name="Niang G."/>
            <person name="Scheremetjew M."/>
            <person name="Finn R."/>
            <person name="Kale V."/>
            <person name="Holt S."/>
            <person name="Cochrane G."/>
            <person name="Meng A."/>
            <person name="Brown T."/>
            <person name="Cohen L."/>
        </authorList>
    </citation>
    <scope>NUCLEOTIDE SEQUENCE</scope>
    <source>
        <strain evidence="8">CCMP1320</strain>
    </source>
</reference>
<keyword evidence="4" id="KW-0418">Kinase</keyword>
<keyword evidence="5" id="KW-0067">ATP-binding</keyword>
<dbReference type="PANTHER" id="PTHR34273:SF2">
    <property type="entry name" value="METHYLTHIORIBOSE KINASE"/>
    <property type="match status" value="1"/>
</dbReference>
<keyword evidence="2" id="KW-0808">Transferase</keyword>
<evidence type="ECO:0000259" key="7">
    <source>
        <dbReference type="Pfam" id="PF01636"/>
    </source>
</evidence>
<evidence type="ECO:0000256" key="1">
    <source>
        <dbReference type="ARBA" id="ARBA00010165"/>
    </source>
</evidence>
<name>A0A7S3QP66_DUNTE</name>
<comment type="similarity">
    <text evidence="1">Belongs to the methylthioribose kinase family.</text>
</comment>
<sequence length="555" mass="61168">MLVDSGGPLCSTPTCLANSRHIHCRIPAAAPVRLRLRQPNLHFPASSQRSARETQVTAAALTAPQSILDYVSKQPNLMECLHPGKQLEAVEFQDGKLNHVFHVYCRDNSSSHLIVKHAPPYAKCLGEALQLSQERLRIEVEAMRTVHGHAPDHVPTIHHYDAEQSVMAMQFLAAPHMKVMLGLHRHGLCYPHLAQHVSSLLSASLFYTSAHVLSPGDMAANAQRFANEAIVAANERVVLTEPLDPMCKANRQLSPAVEEYAETLRKDAQVLQDLEECVRSYRNKKEALLHNDLHTGNLLATATSTYCIDWEFATVGPMGFDLGCLLGVLLLAYVVLRYQPATEVLDSPHQPPGSRDSRQTGRPGLLSHPNSESSVGSVFMEGGTQDGRQSMQAADGDGSKGESSERAHRREQQCEWLLDALCELWSMLDLKFKRLQEEVDTKEAASLGRGQHAFVNAGGDGPRSAALPTPASSQVWADTLGFAAFCMIRLTIGMHAYPGYEFIHNRVLRSRAEVDSLNVAVELLALRRKALKEDSVCGMQHVVAEVRNKLTCLVW</sequence>
<dbReference type="Gene3D" id="3.90.1200.10">
    <property type="match status" value="2"/>
</dbReference>